<name>A0A6N7WSQ6_9ACTN</name>
<evidence type="ECO:0000313" key="2">
    <source>
        <dbReference type="Proteomes" id="UP000434342"/>
    </source>
</evidence>
<sequence>MLALGPNRDHVIPEPKEIPEELRKWPNWVVWRYWAKRPDGSRPKMPLSRDRDPVSITDPRNWRTFEEAYGELREAAEQAWYVLQGLGFVITGTGLAVVDYDGVLDANGELVPEVDMLADYINSDAKATYTEISPSGTGLHVWYSSFPPAMNGRSSKLTLGKRKDGRRVGIEVYGSSDKRYLTVTGRRYKDAPLTLAEG</sequence>
<gene>
    <name evidence="1" type="ORF">FYJ69_02225</name>
</gene>
<comment type="caution">
    <text evidence="1">The sequence shown here is derived from an EMBL/GenBank/DDBJ whole genome shotgun (WGS) entry which is preliminary data.</text>
</comment>
<organism evidence="1 2">
    <name type="scientific">Parafannyhessea umbonata</name>
    <dbReference type="NCBI Taxonomy" id="604330"/>
    <lineage>
        <taxon>Bacteria</taxon>
        <taxon>Bacillati</taxon>
        <taxon>Actinomycetota</taxon>
        <taxon>Coriobacteriia</taxon>
        <taxon>Coriobacteriales</taxon>
        <taxon>Atopobiaceae</taxon>
        <taxon>Parafannyhessea</taxon>
    </lineage>
</organism>
<reference evidence="1 2" key="1">
    <citation type="submission" date="2019-08" db="EMBL/GenBank/DDBJ databases">
        <title>In-depth cultivation of the pig gut microbiome towards novel bacterial diversity and tailored functional studies.</title>
        <authorList>
            <person name="Wylensek D."/>
            <person name="Hitch T.C.A."/>
            <person name="Clavel T."/>
        </authorList>
    </citation>
    <scope>NUCLEOTIDE SEQUENCE [LARGE SCALE GENOMIC DNA]</scope>
    <source>
        <strain evidence="1 2">WB01_CNA04</strain>
    </source>
</reference>
<proteinExistence type="predicted"/>
<accession>A0A6N7WSQ6</accession>
<evidence type="ECO:0008006" key="3">
    <source>
        <dbReference type="Google" id="ProtNLM"/>
    </source>
</evidence>
<dbReference type="EMBL" id="VUND01000001">
    <property type="protein sequence ID" value="MST59730.1"/>
    <property type="molecule type" value="Genomic_DNA"/>
</dbReference>
<dbReference type="Proteomes" id="UP000434342">
    <property type="component" value="Unassembled WGS sequence"/>
</dbReference>
<dbReference type="RefSeq" id="WP_154539678.1">
    <property type="nucleotide sequence ID" value="NZ_VUND01000001.1"/>
</dbReference>
<dbReference type="AlphaFoldDB" id="A0A6N7WSQ6"/>
<protein>
    <recommendedName>
        <fullName evidence="3">DNA primase/polymerase bifunctional N-terminal domain-containing protein</fullName>
    </recommendedName>
</protein>
<evidence type="ECO:0000313" key="1">
    <source>
        <dbReference type="EMBL" id="MST59730.1"/>
    </source>
</evidence>